<dbReference type="InterPro" id="IPR013154">
    <property type="entry name" value="ADH-like_N"/>
</dbReference>
<dbReference type="InterPro" id="IPR009081">
    <property type="entry name" value="PP-bd_ACP"/>
</dbReference>
<dbReference type="Pfam" id="PF08240">
    <property type="entry name" value="ADH_N"/>
    <property type="match status" value="1"/>
</dbReference>
<evidence type="ECO:0000259" key="11">
    <source>
        <dbReference type="PROSITE" id="PS52019"/>
    </source>
</evidence>
<dbReference type="EMBL" id="LKCN02000014">
    <property type="protein sequence ID" value="RCI09633.1"/>
    <property type="molecule type" value="Genomic_DNA"/>
</dbReference>
<dbReference type="CDD" id="cd02440">
    <property type="entry name" value="AdoMet_MTases"/>
    <property type="match status" value="1"/>
</dbReference>
<accession>A0A367L5C5</accession>
<dbReference type="InterPro" id="IPR020806">
    <property type="entry name" value="PKS_PP-bd"/>
</dbReference>
<dbReference type="InterPro" id="IPR013968">
    <property type="entry name" value="PKS_KR"/>
</dbReference>
<evidence type="ECO:0000256" key="6">
    <source>
        <dbReference type="ARBA" id="ARBA00023268"/>
    </source>
</evidence>
<dbReference type="Gene3D" id="1.10.1200.10">
    <property type="entry name" value="ACP-like"/>
    <property type="match status" value="1"/>
</dbReference>
<dbReference type="Pfam" id="PF02801">
    <property type="entry name" value="Ketoacyl-synt_C"/>
    <property type="match status" value="1"/>
</dbReference>
<dbReference type="CDD" id="cd00833">
    <property type="entry name" value="PKS"/>
    <property type="match status" value="1"/>
</dbReference>
<organism evidence="12 13">
    <name type="scientific">Ophiocordyceps polyrhachis-furcata BCC 54312</name>
    <dbReference type="NCBI Taxonomy" id="1330021"/>
    <lineage>
        <taxon>Eukaryota</taxon>
        <taxon>Fungi</taxon>
        <taxon>Dikarya</taxon>
        <taxon>Ascomycota</taxon>
        <taxon>Pezizomycotina</taxon>
        <taxon>Sordariomycetes</taxon>
        <taxon>Hypocreomycetidae</taxon>
        <taxon>Hypocreales</taxon>
        <taxon>Ophiocordycipitaceae</taxon>
        <taxon>Ophiocordyceps</taxon>
    </lineage>
</organism>
<dbReference type="GO" id="GO:0016491">
    <property type="term" value="F:oxidoreductase activity"/>
    <property type="evidence" value="ECO:0007669"/>
    <property type="project" value="UniProtKB-KW"/>
</dbReference>
<dbReference type="InterPro" id="IPR049551">
    <property type="entry name" value="PKS_DH_C"/>
</dbReference>
<sequence length="2463" mass="267406">LLASKSIHQQCLAYQKQATAYNPIVICGMALRLPGRLSTPSQLWDFILAKQDARCRVPPTRFDISAYHSKHPRRPGTTKTEFGYYLDDSVDLGALDTSFFSFTKNELEYVDPQQRLLLEVARECLESAGEVDYRGKRIGSFVGSFGDDWVENLLHDTQMYGKYGLMTGGDFALPNRISFEYDLRGPSMSIRTACSSSLVALHQACHAIRRGECSAAVVAGCNLIMAPTLSIILSVKGVLSSDASCKTFDAQADGYGRGEAVNAVYVKPLRDALRDGNPIRAVIRGTAVNSDGKSSGFNAPSVIAQEHLIRMAYSAAGIDNPSETAFVECHGTGTAVGDPVEATGVGNVFGGDERVYIGSVKPNVGHSEGASGLTSLIKTVLALEHQVIPPNIKFNTPNPKIPFKEKKLEVPTEPVPWPQDRCLRASVNCFGMGGTNAHVILESAVSFTPTASSPPPTDAADGRFPQLLVFSANTAPSLERCVKELQHYLQRHPDSLADLSYTLGVKREHLAFRATSVVDSQLPVITASPSVKVPSSPPEVVMVFTGQGAQWPRMGVELYRSNSTFRTSILRLDDVLRMLPDAPSWSMPDEMMKEGGQSNLNRASYSQPICTAVQIALVDVLRVLGIAPYAVIGHSSGELAAAYAADRLTSKEAFVSAYYRGVVSERVTRPGGMAAIGMGKKDALPFLIPGVVVACENSPSNVTISGDLDQLEQVIEAITKAHVSVRRLKIGVAYHSQHMKDVGEEYYCSLLDRHLVDASCCRRSSIHFFSTVTGERLGVDDVVGPRYLQANLESPVVFHTALENLISYASQRQLLFLEVGPHSALSGPIRQTLDRASSRSGDQYISCLARSKNCSESFLSALGQLHCQDIRLDFSALHADGNTRTLTDLPTYCWDHALSTLYEPRYNKEWRSPTRPRHELLGVRVAGSTDNEPCWRNVLHLEHVSWLRDHKIRGAAVFPAAGYVAMAGAALGQLSSGGHGYQVRDLALDTAMVLSDLQPTEILVSLRKSHGSEWYDFNASSHNGAIWIEHCHGRARSSHAGVTGDRDGEVDELARAIDGPSWYQTLRRGGLEFGPAFQRVRDLSSSVTEQVACAGILATVDESEYYPVHPTTIDGFFQTLLAARFRGLDWEADPVPVPTSIGEIEVHHCSTDLHVRSWVTASDGDLTSADGKAFGLDGNVAATFKQAILRPVAAASRSTRERLEKQSAARLHWGPDIRFLRLTDLVLSPPGWNEHSKLLDRLTWACVDRALASLGEHGVVSSSSPHMQRFQTWLQRQPRAAGNGDVEALAAQLSATPAAAPAAAMTKVLENMVPLCRGEVEPLQVLMSDGILHELYDYLNQSDCVALLRALGHAQPGQRLLEIGAGTGGTTAQAVRHVTCSTYTFTDISAAFFPAAKERFKEHEKLIYKTLDITKDPCAQGFEPESFDLIIAANVLHATPSLHETLVNVRKLLHPRGRLLLQELCPVTKFANFIVGILPGWWAGEADGRPDEPYVSPWRWGEELREAGFGGLDDVAYDATPPYHANAYMLATPHVPPGLSSQTVHKSASLVCDATSEDLAVKFREALSGRGYDVKISDLESPLASGQDAVVLVDVTSPFFHDLDASKLSAFQSFVNQLQLSHAGALWVTRSSQLSCGDARFSSSLGVVRTTRSELGLELATCEMDDVGDDDVERVVDVFDKFHGRLDGEMELEYAIKDDTVYVGRMLPFFMEQELESLGRSDLDSDGPPVLQLEVGTRGLLDSLVWKAGAKRRLLGRDEVEVEVDTAGVSHKDLLIALRSKDLAAGRLGFDAAGIVRRVGSRVEHLSPGDRVFTLSPGCLSTSVVTSAARCVKVPDGLSLDDAATMPLVFSTVIYSLLDLAQLDKSQSILVHSACGGVGLAAIQLSKMVGAAIYATVGSEEKAEYLVESHGLARDHIFNSRDASFLADIIRVTRGRGVDVLLGSLCGDLLDASCRCVAAGGRIINLGKADATDDGQLPLHLFKPNTSYNVVDVMDHVRGKPGEGNRLLRTMVDLYKEGRILSIAPAQTFSAHDIKDCFKCMQGGQQMGKLRVSFKERLPKPAFRPKTITLPGNASYLLVGGLGGLGAGLARWMADHKAKQLIFLSRSAGDDAGSYRWLCHELACQGCSVTTVRGSVCNPADVQRAIRSATAPLKGIVNMSLVLRDNSLLKMSLDEWEAATEPKVQGTWNLHRASLDLDLDFFLLFGSMCGIFGMPGQANYASSNSFVDAFALYRRGCGLPASVVDLGAVEGIGYVARNPQVLASSKLIGDVRLSQKELFDALTVAICNGRIPSKGRTGRGFVNQAQVLTSFRSTELWSGKSVLFDNRFASYRVNAADAPLANETATKTNKLAQFVTSAATEYDTLSQPRAVDFVAAQIARAIFDLLMKPVEDEHEIDLWRSLSDIGLDSLAAVELRSWWRVTFGLEISVLEIMSFASCGALGRHAVRGLAESFWPDKADSLVC</sequence>
<feature type="region of interest" description="C-terminal hotdog fold" evidence="8">
    <location>
        <begin position="1054"/>
        <end position="1198"/>
    </location>
</feature>
<dbReference type="InterPro" id="IPR032821">
    <property type="entry name" value="PKS_assoc"/>
</dbReference>
<dbReference type="Pfam" id="PF00698">
    <property type="entry name" value="Acyl_transf_1"/>
    <property type="match status" value="1"/>
</dbReference>
<comment type="caution">
    <text evidence="12">The sequence shown here is derived from an EMBL/GenBank/DDBJ whole genome shotgun (WGS) entry which is preliminary data.</text>
</comment>
<dbReference type="SUPFAM" id="SSF52151">
    <property type="entry name" value="FabD/lysophospholipase-like"/>
    <property type="match status" value="1"/>
</dbReference>
<dbReference type="Gene3D" id="3.40.50.720">
    <property type="entry name" value="NAD(P)-binding Rossmann-like Domain"/>
    <property type="match status" value="2"/>
</dbReference>
<dbReference type="Pfam" id="PF00550">
    <property type="entry name" value="PP-binding"/>
    <property type="match status" value="1"/>
</dbReference>
<dbReference type="Gene3D" id="3.90.180.10">
    <property type="entry name" value="Medium-chain alcohol dehydrogenases, catalytic domain"/>
    <property type="match status" value="1"/>
</dbReference>
<dbReference type="InterPro" id="IPR016039">
    <property type="entry name" value="Thiolase-like"/>
</dbReference>
<dbReference type="InterPro" id="IPR013217">
    <property type="entry name" value="Methyltransf_12"/>
</dbReference>
<feature type="non-terminal residue" evidence="12">
    <location>
        <position position="1"/>
    </location>
</feature>
<dbReference type="InterPro" id="IPR020843">
    <property type="entry name" value="ER"/>
</dbReference>
<dbReference type="PANTHER" id="PTHR43775:SF28">
    <property type="entry name" value="SYNTHASE, PUTATIVE-RELATED"/>
    <property type="match status" value="1"/>
</dbReference>
<dbReference type="Gene3D" id="3.40.47.10">
    <property type="match status" value="1"/>
</dbReference>
<dbReference type="GO" id="GO:0004312">
    <property type="term" value="F:fatty acid synthase activity"/>
    <property type="evidence" value="ECO:0007669"/>
    <property type="project" value="TreeGrafter"/>
</dbReference>
<evidence type="ECO:0000313" key="13">
    <source>
        <dbReference type="Proteomes" id="UP000253664"/>
    </source>
</evidence>
<dbReference type="InterPro" id="IPR057326">
    <property type="entry name" value="KR_dom"/>
</dbReference>
<gene>
    <name evidence="12" type="ORF">L249_4165</name>
</gene>
<evidence type="ECO:0000256" key="4">
    <source>
        <dbReference type="ARBA" id="ARBA00022857"/>
    </source>
</evidence>
<dbReference type="Gene3D" id="3.30.70.3290">
    <property type="match status" value="1"/>
</dbReference>
<dbReference type="Pfam" id="PF21089">
    <property type="entry name" value="PKS_DH_N"/>
    <property type="match status" value="1"/>
</dbReference>
<evidence type="ECO:0000313" key="12">
    <source>
        <dbReference type="EMBL" id="RCI09633.1"/>
    </source>
</evidence>
<dbReference type="SMART" id="SM00829">
    <property type="entry name" value="PKS_ER"/>
    <property type="match status" value="1"/>
</dbReference>
<dbReference type="Pfam" id="PF14765">
    <property type="entry name" value="PS-DH"/>
    <property type="match status" value="1"/>
</dbReference>
<keyword evidence="2" id="KW-0597">Phosphoprotein</keyword>
<dbReference type="Pfam" id="PF00109">
    <property type="entry name" value="ketoacyl-synt"/>
    <property type="match status" value="1"/>
</dbReference>
<dbReference type="InterPro" id="IPR020841">
    <property type="entry name" value="PKS_Beta-ketoAc_synthase_dom"/>
</dbReference>
<keyword evidence="6" id="KW-0511">Multifunctional enzyme</keyword>
<dbReference type="Pfam" id="PF08659">
    <property type="entry name" value="KR"/>
    <property type="match status" value="1"/>
</dbReference>
<feature type="active site" description="Proton acceptor; for dehydratase activity" evidence="8">
    <location>
        <position position="950"/>
    </location>
</feature>
<dbReference type="InterPro" id="IPR029063">
    <property type="entry name" value="SAM-dependent_MTases_sf"/>
</dbReference>
<dbReference type="SMART" id="SM00827">
    <property type="entry name" value="PKS_AT"/>
    <property type="match status" value="1"/>
</dbReference>
<dbReference type="PANTHER" id="PTHR43775">
    <property type="entry name" value="FATTY ACID SYNTHASE"/>
    <property type="match status" value="1"/>
</dbReference>
<dbReference type="Pfam" id="PF00107">
    <property type="entry name" value="ADH_zinc_N"/>
    <property type="match status" value="1"/>
</dbReference>
<dbReference type="PROSITE" id="PS52004">
    <property type="entry name" value="KS3_2"/>
    <property type="match status" value="1"/>
</dbReference>
<dbReference type="GO" id="GO:0031177">
    <property type="term" value="F:phosphopantetheine binding"/>
    <property type="evidence" value="ECO:0007669"/>
    <property type="project" value="InterPro"/>
</dbReference>
<feature type="domain" description="Carrier" evidence="9">
    <location>
        <begin position="2373"/>
        <end position="2449"/>
    </location>
</feature>
<dbReference type="InterPro" id="IPR011032">
    <property type="entry name" value="GroES-like_sf"/>
</dbReference>
<dbReference type="SUPFAM" id="SSF53335">
    <property type="entry name" value="S-adenosyl-L-methionine-dependent methyltransferases"/>
    <property type="match status" value="1"/>
</dbReference>
<evidence type="ECO:0000256" key="3">
    <source>
        <dbReference type="ARBA" id="ARBA00022679"/>
    </source>
</evidence>
<name>A0A367L5C5_9HYPO</name>
<feature type="active site" description="Proton donor; for dehydratase activity" evidence="8">
    <location>
        <position position="1114"/>
    </location>
</feature>
<dbReference type="InterPro" id="IPR020807">
    <property type="entry name" value="PKS_DH"/>
</dbReference>
<keyword evidence="5" id="KW-0560">Oxidoreductase</keyword>
<dbReference type="GO" id="GO:0044550">
    <property type="term" value="P:secondary metabolite biosynthetic process"/>
    <property type="evidence" value="ECO:0007669"/>
    <property type="project" value="TreeGrafter"/>
</dbReference>
<reference evidence="12 13" key="1">
    <citation type="journal article" date="2015" name="BMC Genomics">
        <title>Insights from the genome of Ophiocordyceps polyrhachis-furcata to pathogenicity and host specificity in insect fungi.</title>
        <authorList>
            <person name="Wichadakul D."/>
            <person name="Kobmoo N."/>
            <person name="Ingsriswang S."/>
            <person name="Tangphatsornruang S."/>
            <person name="Chantasingh D."/>
            <person name="Luangsa-ard J.J."/>
            <person name="Eurwilaichitr L."/>
        </authorList>
    </citation>
    <scope>NUCLEOTIDE SEQUENCE [LARGE SCALE GENOMIC DNA]</scope>
    <source>
        <strain evidence="12 13">BCC 54312</strain>
    </source>
</reference>
<dbReference type="SUPFAM" id="SSF47336">
    <property type="entry name" value="ACP-like"/>
    <property type="match status" value="1"/>
</dbReference>
<feature type="domain" description="PKS/mFAS DH" evidence="11">
    <location>
        <begin position="918"/>
        <end position="1198"/>
    </location>
</feature>
<evidence type="ECO:0000256" key="2">
    <source>
        <dbReference type="ARBA" id="ARBA00022553"/>
    </source>
</evidence>
<dbReference type="SMART" id="SM00826">
    <property type="entry name" value="PKS_DH"/>
    <property type="match status" value="1"/>
</dbReference>
<keyword evidence="4" id="KW-0521">NADP</keyword>
<keyword evidence="1" id="KW-0596">Phosphopantetheine</keyword>
<keyword evidence="13" id="KW-1185">Reference proteome</keyword>
<protein>
    <submittedName>
        <fullName evidence="12">Uncharacterized protein</fullName>
    </submittedName>
</protein>
<dbReference type="FunFam" id="3.40.50.720:FF:000209">
    <property type="entry name" value="Polyketide synthase Pks12"/>
    <property type="match status" value="1"/>
</dbReference>
<dbReference type="PROSITE" id="PS52019">
    <property type="entry name" value="PKS_MFAS_DH"/>
    <property type="match status" value="1"/>
</dbReference>
<dbReference type="SUPFAM" id="SSF53901">
    <property type="entry name" value="Thiolase-like"/>
    <property type="match status" value="1"/>
</dbReference>
<dbReference type="Gene3D" id="3.10.129.110">
    <property type="entry name" value="Polyketide synthase dehydratase"/>
    <property type="match status" value="1"/>
</dbReference>
<dbReference type="InterPro" id="IPR014043">
    <property type="entry name" value="Acyl_transferase_dom"/>
</dbReference>
<dbReference type="Pfam" id="PF08242">
    <property type="entry name" value="Methyltransf_12"/>
    <property type="match status" value="1"/>
</dbReference>
<dbReference type="InterPro" id="IPR016036">
    <property type="entry name" value="Malonyl_transacylase_ACP-bd"/>
</dbReference>
<dbReference type="InterPro" id="IPR016035">
    <property type="entry name" value="Acyl_Trfase/lysoPLipase"/>
</dbReference>
<evidence type="ECO:0000259" key="10">
    <source>
        <dbReference type="PROSITE" id="PS52004"/>
    </source>
</evidence>
<feature type="region of interest" description="N-terminal hotdog fold" evidence="8">
    <location>
        <begin position="918"/>
        <end position="1042"/>
    </location>
</feature>
<dbReference type="SUPFAM" id="SSF55048">
    <property type="entry name" value="Probable ACP-binding domain of malonyl-CoA ACP transacylase"/>
    <property type="match status" value="1"/>
</dbReference>
<dbReference type="GO" id="GO:0006633">
    <property type="term" value="P:fatty acid biosynthetic process"/>
    <property type="evidence" value="ECO:0007669"/>
    <property type="project" value="TreeGrafter"/>
</dbReference>
<dbReference type="InterPro" id="IPR049552">
    <property type="entry name" value="PKS_DH_N"/>
</dbReference>
<dbReference type="Pfam" id="PF16197">
    <property type="entry name" value="KAsynt_C_assoc"/>
    <property type="match status" value="1"/>
</dbReference>
<dbReference type="CDD" id="cd05195">
    <property type="entry name" value="enoyl_red"/>
    <property type="match status" value="1"/>
</dbReference>
<keyword evidence="3" id="KW-0808">Transferase</keyword>
<dbReference type="SMART" id="SM00823">
    <property type="entry name" value="PKS_PP"/>
    <property type="match status" value="1"/>
</dbReference>
<dbReference type="GO" id="GO:1901336">
    <property type="term" value="P:lactone biosynthetic process"/>
    <property type="evidence" value="ECO:0007669"/>
    <property type="project" value="UniProtKB-ARBA"/>
</dbReference>
<dbReference type="InterPro" id="IPR013149">
    <property type="entry name" value="ADH-like_C"/>
</dbReference>
<dbReference type="InterPro" id="IPR014031">
    <property type="entry name" value="Ketoacyl_synth_C"/>
</dbReference>
<dbReference type="SMART" id="SM00822">
    <property type="entry name" value="PKS_KR"/>
    <property type="match status" value="1"/>
</dbReference>
<dbReference type="SMART" id="SM00825">
    <property type="entry name" value="PKS_KS"/>
    <property type="match status" value="1"/>
</dbReference>
<dbReference type="PROSITE" id="PS50075">
    <property type="entry name" value="CARRIER"/>
    <property type="match status" value="1"/>
</dbReference>
<keyword evidence="7" id="KW-0012">Acyltransferase</keyword>
<evidence type="ECO:0000256" key="5">
    <source>
        <dbReference type="ARBA" id="ARBA00023002"/>
    </source>
</evidence>
<proteinExistence type="predicted"/>
<dbReference type="SUPFAM" id="SSF50129">
    <property type="entry name" value="GroES-like"/>
    <property type="match status" value="1"/>
</dbReference>
<evidence type="ECO:0000256" key="1">
    <source>
        <dbReference type="ARBA" id="ARBA00022450"/>
    </source>
</evidence>
<dbReference type="InterPro" id="IPR042104">
    <property type="entry name" value="PKS_dehydratase_sf"/>
</dbReference>
<evidence type="ECO:0000256" key="8">
    <source>
        <dbReference type="PROSITE-ProRule" id="PRU01363"/>
    </source>
</evidence>
<dbReference type="Proteomes" id="UP000253664">
    <property type="component" value="Unassembled WGS sequence"/>
</dbReference>
<dbReference type="Gene3D" id="3.40.50.150">
    <property type="entry name" value="Vaccinia Virus protein VP39"/>
    <property type="match status" value="1"/>
</dbReference>
<dbReference type="InterPro" id="IPR049900">
    <property type="entry name" value="PKS_mFAS_DH"/>
</dbReference>
<dbReference type="InterPro" id="IPR050091">
    <property type="entry name" value="PKS_NRPS_Biosynth_Enz"/>
</dbReference>
<evidence type="ECO:0000256" key="7">
    <source>
        <dbReference type="ARBA" id="ARBA00023315"/>
    </source>
</evidence>
<dbReference type="Gene3D" id="3.40.366.10">
    <property type="entry name" value="Malonyl-Coenzyme A Acyl Carrier Protein, domain 2"/>
    <property type="match status" value="1"/>
</dbReference>
<dbReference type="InterPro" id="IPR036736">
    <property type="entry name" value="ACP-like_sf"/>
</dbReference>
<dbReference type="STRING" id="1330021.A0A367L5C5"/>
<dbReference type="InterPro" id="IPR014030">
    <property type="entry name" value="Ketoacyl_synth_N"/>
</dbReference>
<feature type="domain" description="Ketosynthase family 3 (KS3)" evidence="10">
    <location>
        <begin position="21"/>
        <end position="443"/>
    </location>
</feature>
<dbReference type="InterPro" id="IPR001227">
    <property type="entry name" value="Ac_transferase_dom_sf"/>
</dbReference>
<dbReference type="InterPro" id="IPR036291">
    <property type="entry name" value="NAD(P)-bd_dom_sf"/>
</dbReference>
<dbReference type="SUPFAM" id="SSF51735">
    <property type="entry name" value="NAD(P)-binding Rossmann-fold domains"/>
    <property type="match status" value="2"/>
</dbReference>
<dbReference type="OrthoDB" id="329835at2759"/>
<evidence type="ECO:0000259" key="9">
    <source>
        <dbReference type="PROSITE" id="PS50075"/>
    </source>
</evidence>